<dbReference type="PROSITE" id="PS50110">
    <property type="entry name" value="RESPONSE_REGULATORY"/>
    <property type="match status" value="1"/>
</dbReference>
<dbReference type="RefSeq" id="WP_382184323.1">
    <property type="nucleotide sequence ID" value="NZ_JBHSZI010000001.1"/>
</dbReference>
<organism evidence="5 6">
    <name type="scientific">Halovenus salina</name>
    <dbReference type="NCBI Taxonomy" id="1510225"/>
    <lineage>
        <taxon>Archaea</taxon>
        <taxon>Methanobacteriati</taxon>
        <taxon>Methanobacteriota</taxon>
        <taxon>Stenosarchaea group</taxon>
        <taxon>Halobacteria</taxon>
        <taxon>Halobacteriales</taxon>
        <taxon>Haloarculaceae</taxon>
        <taxon>Halovenus</taxon>
    </lineage>
</organism>
<comment type="caution">
    <text evidence="5">The sequence shown here is derived from an EMBL/GenBank/DDBJ whole genome shotgun (WGS) entry which is preliminary data.</text>
</comment>
<dbReference type="InterPro" id="IPR050595">
    <property type="entry name" value="Bact_response_regulator"/>
</dbReference>
<dbReference type="SUPFAM" id="SSF52172">
    <property type="entry name" value="CheY-like"/>
    <property type="match status" value="1"/>
</dbReference>
<dbReference type="Gene3D" id="3.40.50.2300">
    <property type="match status" value="1"/>
</dbReference>
<sequence length="173" mass="19204">MGSSVRILHVDDDAGFLEVTADLLADEDERFEIVTTTEPAEALELLERDCFDCVISDYDMGSTDGIELLEEIRERYPDVPFILFTGKGSEEIASDAIRAGVTDYLQKEEVSTSTHCSPTESTTLFPRGKRAKPPSAGPGSTRHSSRAHRFRWSSSAATERYCISTPAQRRHCL</sequence>
<dbReference type="AlphaFoldDB" id="A0ABD5W1Q4"/>
<dbReference type="CDD" id="cd00156">
    <property type="entry name" value="REC"/>
    <property type="match status" value="1"/>
</dbReference>
<dbReference type="SMART" id="SM00448">
    <property type="entry name" value="REC"/>
    <property type="match status" value="1"/>
</dbReference>
<reference evidence="5 6" key="1">
    <citation type="journal article" date="2019" name="Int. J. Syst. Evol. Microbiol.">
        <title>The Global Catalogue of Microorganisms (GCM) 10K type strain sequencing project: providing services to taxonomists for standard genome sequencing and annotation.</title>
        <authorList>
            <consortium name="The Broad Institute Genomics Platform"/>
            <consortium name="The Broad Institute Genome Sequencing Center for Infectious Disease"/>
            <person name="Wu L."/>
            <person name="Ma J."/>
        </authorList>
    </citation>
    <scope>NUCLEOTIDE SEQUENCE [LARGE SCALE GENOMIC DNA]</scope>
    <source>
        <strain evidence="5 6">JCM 30072</strain>
    </source>
</reference>
<feature type="modified residue" description="4-aspartylphosphate" evidence="2">
    <location>
        <position position="57"/>
    </location>
</feature>
<dbReference type="InterPro" id="IPR011006">
    <property type="entry name" value="CheY-like_superfamily"/>
</dbReference>
<evidence type="ECO:0000256" key="2">
    <source>
        <dbReference type="PROSITE-ProRule" id="PRU00169"/>
    </source>
</evidence>
<feature type="compositionally biased region" description="Polar residues" evidence="3">
    <location>
        <begin position="112"/>
        <end position="124"/>
    </location>
</feature>
<protein>
    <submittedName>
        <fullName evidence="5">Response regulator</fullName>
    </submittedName>
</protein>
<dbReference type="Proteomes" id="UP001596445">
    <property type="component" value="Unassembled WGS sequence"/>
</dbReference>
<dbReference type="PANTHER" id="PTHR44591:SF3">
    <property type="entry name" value="RESPONSE REGULATORY DOMAIN-CONTAINING PROTEIN"/>
    <property type="match status" value="1"/>
</dbReference>
<evidence type="ECO:0000313" key="6">
    <source>
        <dbReference type="Proteomes" id="UP001596445"/>
    </source>
</evidence>
<evidence type="ECO:0000256" key="1">
    <source>
        <dbReference type="ARBA" id="ARBA00022553"/>
    </source>
</evidence>
<gene>
    <name evidence="5" type="ORF">ACFQQG_04375</name>
</gene>
<feature type="region of interest" description="Disordered" evidence="3">
    <location>
        <begin position="112"/>
        <end position="149"/>
    </location>
</feature>
<keyword evidence="1 2" id="KW-0597">Phosphoprotein</keyword>
<proteinExistence type="predicted"/>
<name>A0ABD5W1Q4_9EURY</name>
<accession>A0ABD5W1Q4</accession>
<dbReference type="EMBL" id="JBHSZI010000001">
    <property type="protein sequence ID" value="MFC7057549.1"/>
    <property type="molecule type" value="Genomic_DNA"/>
</dbReference>
<keyword evidence="6" id="KW-1185">Reference proteome</keyword>
<evidence type="ECO:0000259" key="4">
    <source>
        <dbReference type="PROSITE" id="PS50110"/>
    </source>
</evidence>
<dbReference type="PANTHER" id="PTHR44591">
    <property type="entry name" value="STRESS RESPONSE REGULATOR PROTEIN 1"/>
    <property type="match status" value="1"/>
</dbReference>
<feature type="domain" description="Response regulatory" evidence="4">
    <location>
        <begin position="6"/>
        <end position="122"/>
    </location>
</feature>
<evidence type="ECO:0000256" key="3">
    <source>
        <dbReference type="SAM" id="MobiDB-lite"/>
    </source>
</evidence>
<dbReference type="InterPro" id="IPR001789">
    <property type="entry name" value="Sig_transdc_resp-reg_receiver"/>
</dbReference>
<dbReference type="Pfam" id="PF00072">
    <property type="entry name" value="Response_reg"/>
    <property type="match status" value="1"/>
</dbReference>
<evidence type="ECO:0000313" key="5">
    <source>
        <dbReference type="EMBL" id="MFC7057549.1"/>
    </source>
</evidence>